<feature type="region of interest" description="Disordered" evidence="1">
    <location>
        <begin position="19"/>
        <end position="57"/>
    </location>
</feature>
<dbReference type="OrthoDB" id="10676770at2759"/>
<evidence type="ECO:0000313" key="3">
    <source>
        <dbReference type="Proteomes" id="UP000800041"/>
    </source>
</evidence>
<reference evidence="2" key="1">
    <citation type="journal article" date="2020" name="Stud. Mycol.">
        <title>101 Dothideomycetes genomes: a test case for predicting lifestyles and emergence of pathogens.</title>
        <authorList>
            <person name="Haridas S."/>
            <person name="Albert R."/>
            <person name="Binder M."/>
            <person name="Bloem J."/>
            <person name="Labutti K."/>
            <person name="Salamov A."/>
            <person name="Andreopoulos B."/>
            <person name="Baker S."/>
            <person name="Barry K."/>
            <person name="Bills G."/>
            <person name="Bluhm B."/>
            <person name="Cannon C."/>
            <person name="Castanera R."/>
            <person name="Culley D."/>
            <person name="Daum C."/>
            <person name="Ezra D."/>
            <person name="Gonzalez J."/>
            <person name="Henrissat B."/>
            <person name="Kuo A."/>
            <person name="Liang C."/>
            <person name="Lipzen A."/>
            <person name="Lutzoni F."/>
            <person name="Magnuson J."/>
            <person name="Mondo S."/>
            <person name="Nolan M."/>
            <person name="Ohm R."/>
            <person name="Pangilinan J."/>
            <person name="Park H.-J."/>
            <person name="Ramirez L."/>
            <person name="Alfaro M."/>
            <person name="Sun H."/>
            <person name="Tritt A."/>
            <person name="Yoshinaga Y."/>
            <person name="Zwiers L.-H."/>
            <person name="Turgeon B."/>
            <person name="Goodwin S."/>
            <person name="Spatafora J."/>
            <person name="Crous P."/>
            <person name="Grigoriev I."/>
        </authorList>
    </citation>
    <scope>NUCLEOTIDE SEQUENCE</scope>
    <source>
        <strain evidence="2">CBS 113979</strain>
    </source>
</reference>
<keyword evidence="3" id="KW-1185">Reference proteome</keyword>
<protein>
    <submittedName>
        <fullName evidence="2">Uncharacterized protein</fullName>
    </submittedName>
</protein>
<gene>
    <name evidence="2" type="ORF">K402DRAFT_98299</name>
</gene>
<evidence type="ECO:0000256" key="1">
    <source>
        <dbReference type="SAM" id="MobiDB-lite"/>
    </source>
</evidence>
<dbReference type="Proteomes" id="UP000800041">
    <property type="component" value="Unassembled WGS sequence"/>
</dbReference>
<accession>A0A6G1GZ53</accession>
<dbReference type="AlphaFoldDB" id="A0A6G1GZ53"/>
<feature type="compositionally biased region" description="Acidic residues" evidence="1">
    <location>
        <begin position="564"/>
        <end position="574"/>
    </location>
</feature>
<evidence type="ECO:0000313" key="2">
    <source>
        <dbReference type="EMBL" id="KAF1986050.1"/>
    </source>
</evidence>
<feature type="compositionally biased region" description="Polar residues" evidence="1">
    <location>
        <begin position="42"/>
        <end position="57"/>
    </location>
</feature>
<feature type="region of interest" description="Disordered" evidence="1">
    <location>
        <begin position="127"/>
        <end position="161"/>
    </location>
</feature>
<sequence length="574" mass="63725">MADTFDSFASNFFDNDNNNSPGFNANHPNLTPTYADAHIFTPTPSASPTPIQYQQPTSSDIPIADNDNLYADLIPATPEYDPSALTLIIDECLNSRDGESQHERTTDNVPASSDDGFEQFITAWGGNEQPLRASPMGMRGSVKGQGGYEREQKEREEHASDEMMKQVMEESRKFIAETGQWLGENRLNFKDENQVPFSGRGLGRGAMMVDAVCNGFQENEGRTESARPVFGGLLRHADRARGCSYQHGGKVAARNGQDRAKVEGFPLYHQPSASTNPRVYRNPKGNGTHVRLNDLWTSPDGEANFTSIVPSLSAYTADNLPPQSGTIEPEVPTTTHYNTMMYSGHPVHGFSGTPMRDLGPKFPHHIRSDDPVWFQVMLLDLHPGLGPSDIADRMYQPGFPEPRQVTAFRNRLGTAMGRYRRSTGRLSTRPSREGKGVASVTINEVKSVARYTKTAAGWEQLRHNTCWEIVGVPGQGIFMRQNPSSPLYPLPEPSGAYDSPRLRDVLDAIEFRNQQAARLGLAGWEELSGEQWSEGRRHRGRHPRDVMPQGSRNRGWAGRSPGNFDEESIEFDGM</sequence>
<proteinExistence type="predicted"/>
<feature type="region of interest" description="Disordered" evidence="1">
    <location>
        <begin position="530"/>
        <end position="574"/>
    </location>
</feature>
<dbReference type="EMBL" id="ML977159">
    <property type="protein sequence ID" value="KAF1986050.1"/>
    <property type="molecule type" value="Genomic_DNA"/>
</dbReference>
<organism evidence="2 3">
    <name type="scientific">Aulographum hederae CBS 113979</name>
    <dbReference type="NCBI Taxonomy" id="1176131"/>
    <lineage>
        <taxon>Eukaryota</taxon>
        <taxon>Fungi</taxon>
        <taxon>Dikarya</taxon>
        <taxon>Ascomycota</taxon>
        <taxon>Pezizomycotina</taxon>
        <taxon>Dothideomycetes</taxon>
        <taxon>Pleosporomycetidae</taxon>
        <taxon>Aulographales</taxon>
        <taxon>Aulographaceae</taxon>
    </lineage>
</organism>
<name>A0A6G1GZ53_9PEZI</name>
<feature type="compositionally biased region" description="Basic and acidic residues" evidence="1">
    <location>
        <begin position="148"/>
        <end position="161"/>
    </location>
</feature>